<comment type="caution">
    <text evidence="1">The sequence shown here is derived from an EMBL/GenBank/DDBJ whole genome shotgun (WGS) entry which is preliminary data.</text>
</comment>
<gene>
    <name evidence="1" type="ORF">ES692_13445</name>
</gene>
<dbReference type="AlphaFoldDB" id="A0A5C7B7K4"/>
<evidence type="ECO:0000313" key="1">
    <source>
        <dbReference type="EMBL" id="TXE16131.1"/>
    </source>
</evidence>
<accession>A0A5C7B7K4</accession>
<proteinExistence type="predicted"/>
<sequence length="153" mass="17996">MNPKFLFPLILIFTLLVSTSLFSQSRKQKTIHYNANVSAPLMSSELGWITEVYSSTAHENILDKPQRLKDIKNILRNRVEIKNIPNPSDQKECTLLSEVPLMNYYVSDLQRDANFNPQNFNPLKYLFNFYSRGTQMYRVDNTNYFIIIESQYK</sequence>
<dbReference type="OrthoDB" id="677427at2"/>
<evidence type="ECO:0000313" key="2">
    <source>
        <dbReference type="Proteomes" id="UP000321938"/>
    </source>
</evidence>
<dbReference type="EMBL" id="VOSB01000020">
    <property type="protein sequence ID" value="TXE16131.1"/>
    <property type="molecule type" value="Genomic_DNA"/>
</dbReference>
<dbReference type="RefSeq" id="WP_147231900.1">
    <property type="nucleotide sequence ID" value="NZ_VOSB01000020.1"/>
</dbReference>
<keyword evidence="2" id="KW-1185">Reference proteome</keyword>
<protein>
    <submittedName>
        <fullName evidence="1">Uncharacterized protein</fullName>
    </submittedName>
</protein>
<organism evidence="1 2">
    <name type="scientific">Psychroserpens burtonensis</name>
    <dbReference type="NCBI Taxonomy" id="49278"/>
    <lineage>
        <taxon>Bacteria</taxon>
        <taxon>Pseudomonadati</taxon>
        <taxon>Bacteroidota</taxon>
        <taxon>Flavobacteriia</taxon>
        <taxon>Flavobacteriales</taxon>
        <taxon>Flavobacteriaceae</taxon>
        <taxon>Psychroserpens</taxon>
    </lineage>
</organism>
<dbReference type="Proteomes" id="UP000321938">
    <property type="component" value="Unassembled WGS sequence"/>
</dbReference>
<reference evidence="1 2" key="1">
    <citation type="submission" date="2019-08" db="EMBL/GenBank/DDBJ databases">
        <title>Genome of Psychroserpens burtonensis ACAM 167.</title>
        <authorList>
            <person name="Bowman J.P."/>
        </authorList>
    </citation>
    <scope>NUCLEOTIDE SEQUENCE [LARGE SCALE GENOMIC DNA]</scope>
    <source>
        <strain evidence="1 2">ACAM 167</strain>
    </source>
</reference>
<name>A0A5C7B7K4_9FLAO</name>